<dbReference type="GeneID" id="39859543"/>
<evidence type="ECO:0000313" key="5">
    <source>
        <dbReference type="Proteomes" id="UP000236740"/>
    </source>
</evidence>
<dbReference type="GO" id="GO:0016780">
    <property type="term" value="F:phosphotransferase activity, for other substituted phosphate groups"/>
    <property type="evidence" value="ECO:0007669"/>
    <property type="project" value="InterPro"/>
</dbReference>
<accession>A0A1H6B910</accession>
<gene>
    <name evidence="4" type="ORF">SAMN04488133_2645</name>
</gene>
<feature type="transmembrane region" description="Helical" evidence="3">
    <location>
        <begin position="159"/>
        <end position="179"/>
    </location>
</feature>
<keyword evidence="1 2" id="KW-0808">Transferase</keyword>
<dbReference type="PROSITE" id="PS00379">
    <property type="entry name" value="CDP_ALCOHOL_P_TRANSF"/>
    <property type="match status" value="1"/>
</dbReference>
<dbReference type="GO" id="GO:0008654">
    <property type="term" value="P:phospholipid biosynthetic process"/>
    <property type="evidence" value="ECO:0007669"/>
    <property type="project" value="InterPro"/>
</dbReference>
<dbReference type="RefSeq" id="WP_235010806.1">
    <property type="nucleotide sequence ID" value="NZ_CP031312.1"/>
</dbReference>
<keyword evidence="5" id="KW-1185">Reference proteome</keyword>
<proteinExistence type="inferred from homology"/>
<feature type="transmembrane region" description="Helical" evidence="3">
    <location>
        <begin position="134"/>
        <end position="153"/>
    </location>
</feature>
<name>A0A1H6B910_9EURY</name>
<sequence length="308" mass="32181">MTVVRAVPSTLRREWAAVATTVSILLLGGAALLPVAVAGTDSVLGPGASAVSAVGLRWLLPAATVAAFELWFCLRYLGANRPENDDGERVDADGGAAADDAGGGDVLDAVDDGRAVDRADSQTAVYESLGAPNLVTLTRGALFAALAGFGALAPRPGIAWLPAVLYGTGCVLDAVDGFLARRTDRRTVLGAKLDLAFDTTGFLVAPIVAVLWGQLPVWYLSLSAARYLFKLGRGLRRRRGKPVYDIPDSVVRRPLAGVQMAFITAALSPLLSPLATRPLAVIVLAPSLAVFARDYAVVAGWYGETERA</sequence>
<dbReference type="Proteomes" id="UP000236740">
    <property type="component" value="Unassembled WGS sequence"/>
</dbReference>
<dbReference type="InterPro" id="IPR000462">
    <property type="entry name" value="CDP-OH_P_trans"/>
</dbReference>
<dbReference type="AlphaFoldDB" id="A0A1H6B910"/>
<dbReference type="GO" id="GO:0016020">
    <property type="term" value="C:membrane"/>
    <property type="evidence" value="ECO:0007669"/>
    <property type="project" value="InterPro"/>
</dbReference>
<feature type="transmembrane region" description="Helical" evidence="3">
    <location>
        <begin position="15"/>
        <end position="38"/>
    </location>
</feature>
<evidence type="ECO:0000256" key="3">
    <source>
        <dbReference type="SAM" id="Phobius"/>
    </source>
</evidence>
<comment type="similarity">
    <text evidence="2">Belongs to the CDP-alcohol phosphatidyltransferase class-I family.</text>
</comment>
<dbReference type="EMBL" id="FNVN01000004">
    <property type="protein sequence ID" value="SEG56636.1"/>
    <property type="molecule type" value="Genomic_DNA"/>
</dbReference>
<reference evidence="4 5" key="1">
    <citation type="submission" date="2016-10" db="EMBL/GenBank/DDBJ databases">
        <authorList>
            <person name="de Groot N.N."/>
        </authorList>
    </citation>
    <scope>NUCLEOTIDE SEQUENCE [LARGE SCALE GENOMIC DNA]</scope>
    <source>
        <strain evidence="4 5">CGMCC 1.10331</strain>
    </source>
</reference>
<evidence type="ECO:0000256" key="2">
    <source>
        <dbReference type="RuleBase" id="RU003750"/>
    </source>
</evidence>
<dbReference type="InterPro" id="IPR048254">
    <property type="entry name" value="CDP_ALCOHOL_P_TRANSF_CS"/>
</dbReference>
<keyword evidence="3" id="KW-1133">Transmembrane helix</keyword>
<feature type="transmembrane region" description="Helical" evidence="3">
    <location>
        <begin position="191"/>
        <end position="212"/>
    </location>
</feature>
<dbReference type="InterPro" id="IPR043130">
    <property type="entry name" value="CDP-OH_PTrfase_TM_dom"/>
</dbReference>
<evidence type="ECO:0000313" key="4">
    <source>
        <dbReference type="EMBL" id="SEG56636.1"/>
    </source>
</evidence>
<dbReference type="Gene3D" id="1.20.120.1760">
    <property type="match status" value="1"/>
</dbReference>
<organism evidence="4 5">
    <name type="scientific">Halobellus limi</name>
    <dbReference type="NCBI Taxonomy" id="699433"/>
    <lineage>
        <taxon>Archaea</taxon>
        <taxon>Methanobacteriati</taxon>
        <taxon>Methanobacteriota</taxon>
        <taxon>Stenosarchaea group</taxon>
        <taxon>Halobacteria</taxon>
        <taxon>Halobacteriales</taxon>
        <taxon>Haloferacaceae</taxon>
        <taxon>Halobellus</taxon>
    </lineage>
</organism>
<keyword evidence="3" id="KW-0472">Membrane</keyword>
<dbReference type="Pfam" id="PF01066">
    <property type="entry name" value="CDP-OH_P_transf"/>
    <property type="match status" value="1"/>
</dbReference>
<feature type="transmembrane region" description="Helical" evidence="3">
    <location>
        <begin position="58"/>
        <end position="77"/>
    </location>
</feature>
<protein>
    <submittedName>
        <fullName evidence="4">CDP-diacylglycerol--glycerol-3-phosphate 3-phosphatidyltransferase</fullName>
    </submittedName>
</protein>
<evidence type="ECO:0000256" key="1">
    <source>
        <dbReference type="ARBA" id="ARBA00022679"/>
    </source>
</evidence>
<keyword evidence="3" id="KW-0812">Transmembrane</keyword>